<keyword evidence="4" id="KW-1185">Reference proteome</keyword>
<evidence type="ECO:0000259" key="2">
    <source>
        <dbReference type="Pfam" id="PF05205"/>
    </source>
</evidence>
<dbReference type="EMBL" id="CENE01000006">
    <property type="protein sequence ID" value="CEQ40349.1"/>
    <property type="molecule type" value="Genomic_DNA"/>
</dbReference>
<gene>
    <name evidence="3" type="primary">SPOSA6832_01982</name>
</gene>
<evidence type="ECO:0000313" key="3">
    <source>
        <dbReference type="EMBL" id="CEQ40349.1"/>
    </source>
</evidence>
<feature type="domain" description="BOD1/SHG1" evidence="2">
    <location>
        <begin position="21"/>
        <end position="106"/>
    </location>
</feature>
<evidence type="ECO:0000313" key="4">
    <source>
        <dbReference type="Proteomes" id="UP000243876"/>
    </source>
</evidence>
<feature type="compositionally biased region" description="Basic and acidic residues" evidence="1">
    <location>
        <begin position="91"/>
        <end position="124"/>
    </location>
</feature>
<name>A0A0D6EK58_SPOSA</name>
<dbReference type="OrthoDB" id="5579731at2759"/>
<organism evidence="3 4">
    <name type="scientific">Sporidiobolus salmonicolor</name>
    <name type="common">Yeast-like fungus</name>
    <name type="synonym">Sporobolomyces salmonicolor</name>
    <dbReference type="NCBI Taxonomy" id="5005"/>
    <lineage>
        <taxon>Eukaryota</taxon>
        <taxon>Fungi</taxon>
        <taxon>Dikarya</taxon>
        <taxon>Basidiomycota</taxon>
        <taxon>Pucciniomycotina</taxon>
        <taxon>Microbotryomycetes</taxon>
        <taxon>Sporidiobolales</taxon>
        <taxon>Sporidiobolaceae</taxon>
        <taxon>Sporobolomyces</taxon>
    </lineage>
</organism>
<proteinExistence type="predicted"/>
<dbReference type="InterPro" id="IPR055264">
    <property type="entry name" value="BOD1/SHG1_dom"/>
</dbReference>
<dbReference type="AlphaFoldDB" id="A0A0D6EK58"/>
<protein>
    <submittedName>
        <fullName evidence="3">SPOSA6832_01982-mRNA-1:cds</fullName>
    </submittedName>
</protein>
<evidence type="ECO:0000256" key="1">
    <source>
        <dbReference type="SAM" id="MobiDB-lite"/>
    </source>
</evidence>
<dbReference type="Proteomes" id="UP000243876">
    <property type="component" value="Unassembled WGS sequence"/>
</dbReference>
<feature type="region of interest" description="Disordered" evidence="1">
    <location>
        <begin position="91"/>
        <end position="261"/>
    </location>
</feature>
<sequence>MPSTAAPAVPPSTGELTPTQLAALWKKQGGFDALRKQLLQDFLSSPDKDALLTQLDTLLPALLSSSPSLARQPKKDRPALVLAEAEKRGALKEAVKGAESELRKKREGGKARGIGRRVERELRGCLRKTRGLQEDEEEEEGSEEEEEKSAVPAQGRPSLSTPLRPPPSVSPVSLPPPPDPTLATFSTAPIPSPLPDASLASDKMPPPPALSLTPASLKMTETLAETVLKQEEDVEMQPPKEEEHDVKPETLEEPAASSTGP</sequence>
<feature type="compositionally biased region" description="Acidic residues" evidence="1">
    <location>
        <begin position="134"/>
        <end position="147"/>
    </location>
</feature>
<dbReference type="Pfam" id="PF05205">
    <property type="entry name" value="COMPASS-Shg1"/>
    <property type="match status" value="1"/>
</dbReference>
<accession>A0A0D6EK58</accession>
<reference evidence="4" key="1">
    <citation type="submission" date="2015-02" db="EMBL/GenBank/DDBJ databases">
        <authorList>
            <person name="Gon?alves P."/>
        </authorList>
    </citation>
    <scope>NUCLEOTIDE SEQUENCE [LARGE SCALE GENOMIC DNA]</scope>
</reference>
<feature type="compositionally biased region" description="Basic and acidic residues" evidence="1">
    <location>
        <begin position="238"/>
        <end position="250"/>
    </location>
</feature>
<feature type="compositionally biased region" description="Pro residues" evidence="1">
    <location>
        <begin position="163"/>
        <end position="180"/>
    </location>
</feature>